<evidence type="ECO:0000313" key="1">
    <source>
        <dbReference type="EMBL" id="EET45646.1"/>
    </source>
</evidence>
<sequence>MHQEIDPTRPKPPQPISLANILNFKYDISSNSVIPAPAYARAGYGGNPFLKFRNCFPNQDF</sequence>
<protein>
    <submittedName>
        <fullName evidence="1">Uncharacterized protein</fullName>
    </submittedName>
</protein>
<organism evidence="1 2">
    <name type="scientific">Neisseria sicca ATCC 29256</name>
    <dbReference type="NCBI Taxonomy" id="547045"/>
    <lineage>
        <taxon>Bacteria</taxon>
        <taxon>Pseudomonadati</taxon>
        <taxon>Pseudomonadota</taxon>
        <taxon>Betaproteobacteria</taxon>
        <taxon>Neisseriales</taxon>
        <taxon>Neisseriaceae</taxon>
        <taxon>Neisseria</taxon>
    </lineage>
</organism>
<name>C6M1G8_NEISI</name>
<comment type="caution">
    <text evidence="1">The sequence shown here is derived from an EMBL/GenBank/DDBJ whole genome shotgun (WGS) entry which is preliminary data.</text>
</comment>
<keyword evidence="2" id="KW-1185">Reference proteome</keyword>
<dbReference type="AlphaFoldDB" id="C6M1G8"/>
<gene>
    <name evidence="1" type="ORF">NEISICOT_00352</name>
</gene>
<accession>C6M1G8</accession>
<proteinExistence type="predicted"/>
<evidence type="ECO:0000313" key="2">
    <source>
        <dbReference type="Proteomes" id="UP000005365"/>
    </source>
</evidence>
<dbReference type="EMBL" id="ACKO02000002">
    <property type="protein sequence ID" value="EET45646.1"/>
    <property type="molecule type" value="Genomic_DNA"/>
</dbReference>
<reference evidence="1" key="1">
    <citation type="submission" date="2009-07" db="EMBL/GenBank/DDBJ databases">
        <authorList>
            <person name="Weinstock G."/>
            <person name="Sodergren E."/>
            <person name="Clifton S."/>
            <person name="Fulton L."/>
            <person name="Fulton B."/>
            <person name="Courtney L."/>
            <person name="Fronick C."/>
            <person name="Harrison M."/>
            <person name="Strong C."/>
            <person name="Farmer C."/>
            <person name="Delahaunty K."/>
            <person name="Markovic C."/>
            <person name="Hall O."/>
            <person name="Minx P."/>
            <person name="Tomlinson C."/>
            <person name="Mitreva M."/>
            <person name="Nelson J."/>
            <person name="Hou S."/>
            <person name="Wollam A."/>
            <person name="Pepin K.H."/>
            <person name="Johnson M."/>
            <person name="Bhonagiri V."/>
            <person name="Nash W.E."/>
            <person name="Warren W."/>
            <person name="Chinwalla A."/>
            <person name="Mardis E.R."/>
            <person name="Wilson R.K."/>
        </authorList>
    </citation>
    <scope>NUCLEOTIDE SEQUENCE [LARGE SCALE GENOMIC DNA]</scope>
    <source>
        <strain evidence="1">ATCC 29256</strain>
    </source>
</reference>
<dbReference type="Proteomes" id="UP000005365">
    <property type="component" value="Unassembled WGS sequence"/>
</dbReference>